<gene>
    <name evidence="2" type="ORF">E2C01_042853</name>
</gene>
<name>A0A5B7FVS0_PORTR</name>
<feature type="region of interest" description="Disordered" evidence="1">
    <location>
        <begin position="1"/>
        <end position="80"/>
    </location>
</feature>
<reference evidence="2 3" key="1">
    <citation type="submission" date="2019-05" db="EMBL/GenBank/DDBJ databases">
        <title>Another draft genome of Portunus trituberculatus and its Hox gene families provides insights of decapod evolution.</title>
        <authorList>
            <person name="Jeong J.-H."/>
            <person name="Song I."/>
            <person name="Kim S."/>
            <person name="Choi T."/>
            <person name="Kim D."/>
            <person name="Ryu S."/>
            <person name="Kim W."/>
        </authorList>
    </citation>
    <scope>NUCLEOTIDE SEQUENCE [LARGE SCALE GENOMIC DNA]</scope>
    <source>
        <tissue evidence="2">Muscle</tissue>
    </source>
</reference>
<organism evidence="2 3">
    <name type="scientific">Portunus trituberculatus</name>
    <name type="common">Swimming crab</name>
    <name type="synonym">Neptunus trituberculatus</name>
    <dbReference type="NCBI Taxonomy" id="210409"/>
    <lineage>
        <taxon>Eukaryota</taxon>
        <taxon>Metazoa</taxon>
        <taxon>Ecdysozoa</taxon>
        <taxon>Arthropoda</taxon>
        <taxon>Crustacea</taxon>
        <taxon>Multicrustacea</taxon>
        <taxon>Malacostraca</taxon>
        <taxon>Eumalacostraca</taxon>
        <taxon>Eucarida</taxon>
        <taxon>Decapoda</taxon>
        <taxon>Pleocyemata</taxon>
        <taxon>Brachyura</taxon>
        <taxon>Eubrachyura</taxon>
        <taxon>Portunoidea</taxon>
        <taxon>Portunidae</taxon>
        <taxon>Portuninae</taxon>
        <taxon>Portunus</taxon>
    </lineage>
</organism>
<dbReference type="EMBL" id="VSRR010008645">
    <property type="protein sequence ID" value="MPC49063.1"/>
    <property type="molecule type" value="Genomic_DNA"/>
</dbReference>
<proteinExistence type="predicted"/>
<comment type="caution">
    <text evidence="2">The sequence shown here is derived from an EMBL/GenBank/DDBJ whole genome shotgun (WGS) entry which is preliminary data.</text>
</comment>
<dbReference type="AlphaFoldDB" id="A0A5B7FVS0"/>
<dbReference type="Proteomes" id="UP000324222">
    <property type="component" value="Unassembled WGS sequence"/>
</dbReference>
<evidence type="ECO:0000256" key="1">
    <source>
        <dbReference type="SAM" id="MobiDB-lite"/>
    </source>
</evidence>
<evidence type="ECO:0000313" key="3">
    <source>
        <dbReference type="Proteomes" id="UP000324222"/>
    </source>
</evidence>
<keyword evidence="3" id="KW-1185">Reference proteome</keyword>
<evidence type="ECO:0000313" key="2">
    <source>
        <dbReference type="EMBL" id="MPC49063.1"/>
    </source>
</evidence>
<protein>
    <submittedName>
        <fullName evidence="2">Uncharacterized protein</fullName>
    </submittedName>
</protein>
<accession>A0A5B7FVS0</accession>
<feature type="compositionally biased region" description="Low complexity" evidence="1">
    <location>
        <begin position="1"/>
        <end position="18"/>
    </location>
</feature>
<feature type="compositionally biased region" description="Basic and acidic residues" evidence="1">
    <location>
        <begin position="59"/>
        <end position="80"/>
    </location>
</feature>
<sequence>MLRLQESWWESVRESSSPWEKEGERLSGDGIMDEEELMEWSPGKPLGRDTATCWRKGGGKMEERRESPRKEGGWWKESDK</sequence>